<dbReference type="AlphaFoldDB" id="A0A0D8L4B5"/>
<dbReference type="EMBL" id="JZSH01000291">
    <property type="protein sequence ID" value="KJF76579.1"/>
    <property type="molecule type" value="Genomic_DNA"/>
</dbReference>
<protein>
    <recommendedName>
        <fullName evidence="3">Phage tail tape measure protein</fullName>
    </recommendedName>
</protein>
<name>A0A0D8L4B5_MORMO</name>
<sequence length="390" mass="41480">MRLFSGAVTGANSILDKFDNKLVGFVTGGGLAMATKRVAEHQQAMVELGTQYNLTADQMNALDAQITRVAGNRKLSSSELMQAANAFLLQTNNYDATVAQLDNIASLITGVGTQSEVAGTKLGAMFNSGYKSPEEIRKWLDGVITLSQVGTGDIKTQLDALPSMGKSTPWKSLEDQMQMMALMRIASQEFDDPAQASAAVQGFFDAVSTKDGEKLLKSRGGVNTRGKDGQLKSPADLLAEIVKAGYGKEKNLSQAFSGDTLKLVMAFADPQKQTQLRDAANPANIRDGFLDEKATQNVQTFNGAMTSLANAGERFAQLKLAKPVQDLADAINDLSPEELDKYAETIEKAAYAIGAAVAARYAWRGGNKILNFVKGGKGGPGAVPPEAMPD</sequence>
<gene>
    <name evidence="1" type="ORF">UA45_17845</name>
</gene>
<dbReference type="Proteomes" id="UP000032582">
    <property type="component" value="Unassembled WGS sequence"/>
</dbReference>
<reference evidence="1 2" key="1">
    <citation type="submission" date="2015-02" db="EMBL/GenBank/DDBJ databases">
        <title>Whole genome shotgun sequencing of cultured foodborne pathogen.</title>
        <authorList>
            <person name="Timme R."/>
            <person name="Allard M.W."/>
            <person name="Strain E."/>
            <person name="Evans P.S."/>
            <person name="Brown E."/>
        </authorList>
    </citation>
    <scope>NUCLEOTIDE SEQUENCE [LARGE SCALE GENOMIC DNA]</scope>
    <source>
        <strain evidence="1 2">GCSL-TSO-24</strain>
    </source>
</reference>
<proteinExistence type="predicted"/>
<accession>A0A0D8L4B5</accession>
<evidence type="ECO:0008006" key="3">
    <source>
        <dbReference type="Google" id="ProtNLM"/>
    </source>
</evidence>
<comment type="caution">
    <text evidence="1">The sequence shown here is derived from an EMBL/GenBank/DDBJ whole genome shotgun (WGS) entry which is preliminary data.</text>
</comment>
<organism evidence="1 2">
    <name type="scientific">Morganella morganii</name>
    <name type="common">Proteus morganii</name>
    <dbReference type="NCBI Taxonomy" id="582"/>
    <lineage>
        <taxon>Bacteria</taxon>
        <taxon>Pseudomonadati</taxon>
        <taxon>Pseudomonadota</taxon>
        <taxon>Gammaproteobacteria</taxon>
        <taxon>Enterobacterales</taxon>
        <taxon>Morganellaceae</taxon>
        <taxon>Morganella</taxon>
    </lineage>
</organism>
<evidence type="ECO:0000313" key="2">
    <source>
        <dbReference type="Proteomes" id="UP000032582"/>
    </source>
</evidence>
<dbReference type="PATRIC" id="fig|582.24.peg.5688"/>
<evidence type="ECO:0000313" key="1">
    <source>
        <dbReference type="EMBL" id="KJF76579.1"/>
    </source>
</evidence>